<accession>A0A9E6MWV6</accession>
<evidence type="ECO:0000256" key="1">
    <source>
        <dbReference type="ARBA" id="ARBA00006914"/>
    </source>
</evidence>
<dbReference type="InterPro" id="IPR027417">
    <property type="entry name" value="P-loop_NTPase"/>
</dbReference>
<dbReference type="SMART" id="SM00382">
    <property type="entry name" value="AAA"/>
    <property type="match status" value="1"/>
</dbReference>
<dbReference type="Pfam" id="PF13384">
    <property type="entry name" value="HTH_23"/>
    <property type="match status" value="1"/>
</dbReference>
<dbReference type="GO" id="GO:0005524">
    <property type="term" value="F:ATP binding"/>
    <property type="evidence" value="ECO:0007669"/>
    <property type="project" value="UniProtKB-KW"/>
</dbReference>
<evidence type="ECO:0000256" key="2">
    <source>
        <dbReference type="ARBA" id="ARBA00022741"/>
    </source>
</evidence>
<dbReference type="SUPFAM" id="SSF52540">
    <property type="entry name" value="P-loop containing nucleoside triphosphate hydrolases"/>
    <property type="match status" value="1"/>
</dbReference>
<sequence length="405" mass="44421">MNPLLRLQKVTTEARTNGHSKSAGQNGTRIGTINNCYVPIYYFSLNLMVHIDEKELSMLFQQGIQGNASSFVLLARRLVSRLKKSDPASAILLAETLSSMPSVTRSVTQPVDSDSRRSLLKEEAGVVLEHEPIWSPEIASKLGRVIEERKLATKLRLSGLEPMKALLFKGPPGVGKTMACQWIARELGLPLLTLDLATVMSSLLGKTGTNVRAVIDYGRGFPCVLLLDEFDSIAKRRDDERDVGELKRLVTVLLQAIDEWPSTSLLVAATNHPELLDPAVWRRFDLQLDFDNPSEPAIAQFLRAEDISATSATELAAIYAGSSYADLRRSVQSARKLAVLSDRPFEEVLAEEGLTAAAGSQDSTFLRDIKIKRLAAEGVSHREIAQQLGISHPTVGRALKKVKGD</sequence>
<evidence type="ECO:0000259" key="4">
    <source>
        <dbReference type="SMART" id="SM00382"/>
    </source>
</evidence>
<dbReference type="InterPro" id="IPR003959">
    <property type="entry name" value="ATPase_AAA_core"/>
</dbReference>
<name>A0A9E6MWV6_9PROT</name>
<dbReference type="Proteomes" id="UP000683551">
    <property type="component" value="Chromosome"/>
</dbReference>
<dbReference type="InterPro" id="IPR036388">
    <property type="entry name" value="WH-like_DNA-bd_sf"/>
</dbReference>
<evidence type="ECO:0000256" key="3">
    <source>
        <dbReference type="ARBA" id="ARBA00022840"/>
    </source>
</evidence>
<proteinExistence type="inferred from homology"/>
<dbReference type="InterPro" id="IPR050221">
    <property type="entry name" value="26S_Proteasome_ATPase"/>
</dbReference>
<dbReference type="Gene3D" id="1.10.10.10">
    <property type="entry name" value="Winged helix-like DNA-binding domain superfamily/Winged helix DNA-binding domain"/>
    <property type="match status" value="1"/>
</dbReference>
<reference evidence="5" key="1">
    <citation type="submission" date="2021-02" db="EMBL/GenBank/DDBJ databases">
        <title>Comparative genomics of Ferrovum myxofaciens strains, predominant extremophile bacteria forming large biofilm stalactites in acid mine ecosystems.</title>
        <authorList>
            <person name="Burkartova K."/>
            <person name="Ridl J."/>
            <person name="Pajer P."/>
            <person name="Falteisek L."/>
        </authorList>
    </citation>
    <scope>NUCLEOTIDE SEQUENCE</scope>
    <source>
        <strain evidence="5">MI1III</strain>
    </source>
</reference>
<dbReference type="InterPro" id="IPR003593">
    <property type="entry name" value="AAA+_ATPase"/>
</dbReference>
<feature type="domain" description="AAA+ ATPase" evidence="4">
    <location>
        <begin position="162"/>
        <end position="294"/>
    </location>
</feature>
<dbReference type="CDD" id="cd19481">
    <property type="entry name" value="RecA-like_protease"/>
    <property type="match status" value="1"/>
</dbReference>
<dbReference type="Gene3D" id="3.40.50.300">
    <property type="entry name" value="P-loop containing nucleotide triphosphate hydrolases"/>
    <property type="match status" value="1"/>
</dbReference>
<dbReference type="EMBL" id="CP071137">
    <property type="protein sequence ID" value="QWY77729.1"/>
    <property type="molecule type" value="Genomic_DNA"/>
</dbReference>
<keyword evidence="3" id="KW-0067">ATP-binding</keyword>
<comment type="similarity">
    <text evidence="1">Belongs to the AAA ATPase family.</text>
</comment>
<dbReference type="AlphaFoldDB" id="A0A9E6MWV6"/>
<dbReference type="GO" id="GO:0016887">
    <property type="term" value="F:ATP hydrolysis activity"/>
    <property type="evidence" value="ECO:0007669"/>
    <property type="project" value="InterPro"/>
</dbReference>
<organism evidence="5 6">
    <name type="scientific">Ferrovum myxofaciens</name>
    <dbReference type="NCBI Taxonomy" id="416213"/>
    <lineage>
        <taxon>Bacteria</taxon>
        <taxon>Pseudomonadati</taxon>
        <taxon>Pseudomonadota</taxon>
        <taxon>Betaproteobacteria</taxon>
        <taxon>Ferrovales</taxon>
        <taxon>Ferrovaceae</taxon>
        <taxon>Ferrovum</taxon>
    </lineage>
</organism>
<evidence type="ECO:0000313" key="5">
    <source>
        <dbReference type="EMBL" id="QWY77729.1"/>
    </source>
</evidence>
<dbReference type="RefSeq" id="WP_273145091.1">
    <property type="nucleotide sequence ID" value="NZ_CP053675.1"/>
</dbReference>
<dbReference type="Pfam" id="PF00004">
    <property type="entry name" value="AAA"/>
    <property type="match status" value="1"/>
</dbReference>
<protein>
    <submittedName>
        <fullName evidence="5">AAA family ATPase</fullName>
    </submittedName>
</protein>
<dbReference type="PANTHER" id="PTHR23073">
    <property type="entry name" value="26S PROTEASOME REGULATORY SUBUNIT"/>
    <property type="match status" value="1"/>
</dbReference>
<gene>
    <name evidence="5" type="ORF">JZL65_01175</name>
</gene>
<keyword evidence="2" id="KW-0547">Nucleotide-binding</keyword>
<evidence type="ECO:0000313" key="6">
    <source>
        <dbReference type="Proteomes" id="UP000683551"/>
    </source>
</evidence>